<accession>A0A432G3S4</accession>
<dbReference type="InterPro" id="IPR041726">
    <property type="entry name" value="ACAD10_11_N"/>
</dbReference>
<name>A0A432G3S4_9DELT</name>
<dbReference type="PANTHER" id="PTHR47829:SF3">
    <property type="entry name" value="AMINOGLYCOSIDE PHOSPHOTRANSFERASE DOMAIN-CONTAINING PROTEIN"/>
    <property type="match status" value="1"/>
</dbReference>
<proteinExistence type="predicted"/>
<keyword evidence="3" id="KW-0808">Transferase</keyword>
<dbReference type="InterPro" id="IPR052898">
    <property type="entry name" value="ACAD10-like"/>
</dbReference>
<dbReference type="PANTHER" id="PTHR47829">
    <property type="entry name" value="HYDROLASE, PUTATIVE (AFU_ORTHOLOGUE AFUA_1G12880)-RELATED"/>
    <property type="match status" value="1"/>
</dbReference>
<dbReference type="Pfam" id="PF01636">
    <property type="entry name" value="APH"/>
    <property type="match status" value="1"/>
</dbReference>
<dbReference type="SUPFAM" id="SSF56112">
    <property type="entry name" value="Protein kinase-like (PK-like)"/>
    <property type="match status" value="1"/>
</dbReference>
<reference evidence="3 4" key="1">
    <citation type="submission" date="2018-06" db="EMBL/GenBank/DDBJ databases">
        <title>Combined omics and stable isotope probing to characterize newly discovered Mariana Back-Arc vent microbial communities.</title>
        <authorList>
            <person name="Trembath-Reichert E."/>
            <person name="Huber J.A."/>
        </authorList>
    </citation>
    <scope>NUCLEOTIDE SEQUENCE [LARGE SCALE GENOMIC DNA]</scope>
    <source>
        <strain evidence="3">MAG 63_1</strain>
    </source>
</reference>
<dbReference type="Gene3D" id="3.30.200.20">
    <property type="entry name" value="Phosphorylase Kinase, domain 1"/>
    <property type="match status" value="1"/>
</dbReference>
<feature type="region of interest" description="Disordered" evidence="1">
    <location>
        <begin position="23"/>
        <end position="43"/>
    </location>
</feature>
<feature type="non-terminal residue" evidence="3">
    <location>
        <position position="132"/>
    </location>
</feature>
<evidence type="ECO:0000256" key="1">
    <source>
        <dbReference type="SAM" id="MobiDB-lite"/>
    </source>
</evidence>
<dbReference type="EMBL" id="QNZL01000215">
    <property type="protein sequence ID" value="RTZ78293.1"/>
    <property type="molecule type" value="Genomic_DNA"/>
</dbReference>
<dbReference type="GO" id="GO:0016740">
    <property type="term" value="F:transferase activity"/>
    <property type="evidence" value="ECO:0007669"/>
    <property type="project" value="UniProtKB-KW"/>
</dbReference>
<gene>
    <name evidence="3" type="ORF">DSY97_08005</name>
</gene>
<organism evidence="3 4">
    <name type="scientific">SAR324 cluster bacterium</name>
    <dbReference type="NCBI Taxonomy" id="2024889"/>
    <lineage>
        <taxon>Bacteria</taxon>
        <taxon>Deltaproteobacteria</taxon>
        <taxon>SAR324 cluster</taxon>
    </lineage>
</organism>
<evidence type="ECO:0000259" key="2">
    <source>
        <dbReference type="Pfam" id="PF01636"/>
    </source>
</evidence>
<dbReference type="InterPro" id="IPR002575">
    <property type="entry name" value="Aminoglycoside_PTrfase"/>
</dbReference>
<evidence type="ECO:0000313" key="4">
    <source>
        <dbReference type="Proteomes" id="UP000286801"/>
    </source>
</evidence>
<feature type="compositionally biased region" description="Polar residues" evidence="1">
    <location>
        <begin position="32"/>
        <end position="43"/>
    </location>
</feature>
<dbReference type="CDD" id="cd05154">
    <property type="entry name" value="ACAD10_11_N-like"/>
    <property type="match status" value="1"/>
</dbReference>
<dbReference type="InterPro" id="IPR011009">
    <property type="entry name" value="Kinase-like_dom_sf"/>
</dbReference>
<feature type="domain" description="Aminoglycoside phosphotransferase" evidence="2">
    <location>
        <begin position="34"/>
        <end position="131"/>
    </location>
</feature>
<sequence>MKPSATDLDLNRVEQAFRKRIPGFRGPLDASKTPQGQSNPTYIISSPSGNFVLRRKPDGVLLPSAHAVEREYRVMTALSDTELPVPRTNFLCEDPDEIGTIFFVMEHVPGRVFLDPRIPELTCQEREVVYDE</sequence>
<dbReference type="Proteomes" id="UP000286801">
    <property type="component" value="Unassembled WGS sequence"/>
</dbReference>
<evidence type="ECO:0000313" key="3">
    <source>
        <dbReference type="EMBL" id="RTZ78293.1"/>
    </source>
</evidence>
<dbReference type="AlphaFoldDB" id="A0A432G3S4"/>
<protein>
    <submittedName>
        <fullName evidence="3">Phosphotransferase family protein</fullName>
    </submittedName>
</protein>
<comment type="caution">
    <text evidence="3">The sequence shown here is derived from an EMBL/GenBank/DDBJ whole genome shotgun (WGS) entry which is preliminary data.</text>
</comment>